<dbReference type="PANTHER" id="PTHR10357">
    <property type="entry name" value="ALPHA-AMYLASE FAMILY MEMBER"/>
    <property type="match status" value="1"/>
</dbReference>
<dbReference type="InterPro" id="IPR013780">
    <property type="entry name" value="Glyco_hydro_b"/>
</dbReference>
<evidence type="ECO:0000256" key="1">
    <source>
        <dbReference type="ARBA" id="ARBA00022801"/>
    </source>
</evidence>
<name>A0A9X7VXY0_9BACL</name>
<dbReference type="InterPro" id="IPR014756">
    <property type="entry name" value="Ig_E-set"/>
</dbReference>
<feature type="domain" description="Glycosyl hydrolase family 13 catalytic" evidence="4">
    <location>
        <begin position="194"/>
        <end position="611"/>
    </location>
</feature>
<evidence type="ECO:0000256" key="2">
    <source>
        <dbReference type="ARBA" id="ARBA00023295"/>
    </source>
</evidence>
<dbReference type="Proteomes" id="UP000663505">
    <property type="component" value="Chromosome"/>
</dbReference>
<keyword evidence="6" id="KW-1185">Reference proteome</keyword>
<dbReference type="KEGG" id="afx:JZ786_22060"/>
<feature type="region of interest" description="Disordered" evidence="3">
    <location>
        <begin position="32"/>
        <end position="58"/>
    </location>
</feature>
<dbReference type="AlphaFoldDB" id="A0A9X7VXY0"/>
<feature type="compositionally biased region" description="Low complexity" evidence="3">
    <location>
        <begin position="32"/>
        <end position="46"/>
    </location>
</feature>
<sequence length="723" mass="78725">MNKRTTRIYIFSTIAVVAIAGGISAYVSSAGSTRTETSSRPSSRQSLGGAGSAGTADNASQQQVNVNALFSDQGTLFFSPQEPTASDPVKVTLRAAIHNLSSAKLVVIDTKTKKQTTLSMTKAGVDANHEYEYWQATIPANADYENYYFVVQAGNDTEYYSGNGATPSLPSIGLFAIAPGFTTPSWAQKGVMYQIFVDRFYDGNPANDVKTGEYSWYGTPTLQLKWGQDPETGDQGGQDQVAFSGGDLEGVQDKLPYLTKQLGVNILYLNPIFDAKTNHKYGVDNYFQVDPHFGGNQALVSLIQNAHKDGDKVVLDGVFNHTGASNPWFQSAIKSKHSPYYNWYTFSNWPTDYATFAGVKNLPKLNFSNPAVVNEVDKIAQYWLSPPFNADGWRLDSAGHAGGQGYDPEANGDYYDPVNHHLWTDFRKAVKTTNPNALIFGEFFENSIALPWLQGNQWDGSINYGGFISPVSAWVTGKDLNMNKASLSPTDLENTFMTTLNSLPRPAQLVQVNQLDDHDVPRFSERAAKQINMKTYPNGQSFPYGGVPNYRKDALGAMLMMTYPGLPTLYYGDEYGMMGGGTNDAGKRWPFDWSKTGNSLFKVYQKLIAMRKADSALTDGSFMPLIADDTNNVFGFARVDANQRIIIVLNNSNKPVTESVHASATGALYGSSFANVTPLLPAVTNDGGTGQGGSATVDKEGNVKVTIPANYGVILTQKGGPLY</sequence>
<dbReference type="Gene3D" id="2.60.40.10">
    <property type="entry name" value="Immunoglobulins"/>
    <property type="match status" value="1"/>
</dbReference>
<gene>
    <name evidence="5" type="ORF">JZ786_22060</name>
</gene>
<dbReference type="CDD" id="cd02857">
    <property type="entry name" value="E_set_CDase_PDE_N"/>
    <property type="match status" value="1"/>
</dbReference>
<proteinExistence type="predicted"/>
<protein>
    <submittedName>
        <fullName evidence="5">Glycoside hydrolase family 13 protein</fullName>
    </submittedName>
</protein>
<dbReference type="InterPro" id="IPR006047">
    <property type="entry name" value="GH13_cat_dom"/>
</dbReference>
<dbReference type="RefSeq" id="WP_206656428.1">
    <property type="nucleotide sequence ID" value="NZ_CP071182.1"/>
</dbReference>
<keyword evidence="1 5" id="KW-0378">Hydrolase</keyword>
<evidence type="ECO:0000313" key="5">
    <source>
        <dbReference type="EMBL" id="QSO47064.1"/>
    </source>
</evidence>
<evidence type="ECO:0000256" key="3">
    <source>
        <dbReference type="SAM" id="MobiDB-lite"/>
    </source>
</evidence>
<dbReference type="GO" id="GO:0005975">
    <property type="term" value="P:carbohydrate metabolic process"/>
    <property type="evidence" value="ECO:0007669"/>
    <property type="project" value="InterPro"/>
</dbReference>
<dbReference type="InterPro" id="IPR017853">
    <property type="entry name" value="GH"/>
</dbReference>
<evidence type="ECO:0000313" key="6">
    <source>
        <dbReference type="Proteomes" id="UP000663505"/>
    </source>
</evidence>
<accession>A0A9X7VXY0</accession>
<dbReference type="Pfam" id="PF00128">
    <property type="entry name" value="Alpha-amylase"/>
    <property type="match status" value="1"/>
</dbReference>
<dbReference type="InterPro" id="IPR004185">
    <property type="entry name" value="Glyco_hydro_13_lg-like_dom"/>
</dbReference>
<dbReference type="EMBL" id="CP071182">
    <property type="protein sequence ID" value="QSO47064.1"/>
    <property type="molecule type" value="Genomic_DNA"/>
</dbReference>
<dbReference type="SUPFAM" id="SSF51011">
    <property type="entry name" value="Glycosyl hydrolase domain"/>
    <property type="match status" value="1"/>
</dbReference>
<dbReference type="SUPFAM" id="SSF51445">
    <property type="entry name" value="(Trans)glycosidases"/>
    <property type="match status" value="1"/>
</dbReference>
<dbReference type="GO" id="GO:0004553">
    <property type="term" value="F:hydrolase activity, hydrolyzing O-glycosyl compounds"/>
    <property type="evidence" value="ECO:0007669"/>
    <property type="project" value="InterPro"/>
</dbReference>
<dbReference type="SUPFAM" id="SSF81296">
    <property type="entry name" value="E set domains"/>
    <property type="match status" value="1"/>
</dbReference>
<reference evidence="5 6" key="1">
    <citation type="submission" date="2021-02" db="EMBL/GenBank/DDBJ databases">
        <title>Alicyclobacillus curvatus sp. nov. and Alicyclobacillus mengziensis sp. nov., two acidophilic bacteria isolated from acid mine drainage.</title>
        <authorList>
            <person name="Huang Y."/>
        </authorList>
    </citation>
    <scope>NUCLEOTIDE SEQUENCE [LARGE SCALE GENOMIC DNA]</scope>
    <source>
        <strain evidence="5 6">S30H14</strain>
    </source>
</reference>
<dbReference type="Gene3D" id="2.60.40.1180">
    <property type="entry name" value="Golgi alpha-mannosidase II"/>
    <property type="match status" value="1"/>
</dbReference>
<evidence type="ECO:0000259" key="4">
    <source>
        <dbReference type="SMART" id="SM00642"/>
    </source>
</evidence>
<organism evidence="5 6">
    <name type="scientific">Alicyclobacillus mengziensis</name>
    <dbReference type="NCBI Taxonomy" id="2931921"/>
    <lineage>
        <taxon>Bacteria</taxon>
        <taxon>Bacillati</taxon>
        <taxon>Bacillota</taxon>
        <taxon>Bacilli</taxon>
        <taxon>Bacillales</taxon>
        <taxon>Alicyclobacillaceae</taxon>
        <taxon>Alicyclobacillus</taxon>
    </lineage>
</organism>
<keyword evidence="2" id="KW-0326">Glycosidase</keyword>
<dbReference type="CDD" id="cd11338">
    <property type="entry name" value="AmyAc_CMD"/>
    <property type="match status" value="1"/>
</dbReference>
<dbReference type="InterPro" id="IPR013783">
    <property type="entry name" value="Ig-like_fold"/>
</dbReference>
<dbReference type="SMART" id="SM00642">
    <property type="entry name" value="Aamy"/>
    <property type="match status" value="1"/>
</dbReference>
<dbReference type="Pfam" id="PF02903">
    <property type="entry name" value="Alpha-amylase_N"/>
    <property type="match status" value="1"/>
</dbReference>
<dbReference type="PANTHER" id="PTHR10357:SF210">
    <property type="entry name" value="MALTODEXTRIN GLUCOSIDASE"/>
    <property type="match status" value="1"/>
</dbReference>
<dbReference type="Gene3D" id="3.20.20.80">
    <property type="entry name" value="Glycosidases"/>
    <property type="match status" value="1"/>
</dbReference>